<keyword evidence="3" id="KW-1185">Reference proteome</keyword>
<proteinExistence type="predicted"/>
<name>A0ABD2N756_9CUCU</name>
<gene>
    <name evidence="2" type="ORF">HHI36_015465</name>
</gene>
<evidence type="ECO:0000256" key="1">
    <source>
        <dbReference type="SAM" id="MobiDB-lite"/>
    </source>
</evidence>
<evidence type="ECO:0000313" key="3">
    <source>
        <dbReference type="Proteomes" id="UP001516400"/>
    </source>
</evidence>
<dbReference type="EMBL" id="JABFTP020000062">
    <property type="protein sequence ID" value="KAL3274046.1"/>
    <property type="molecule type" value="Genomic_DNA"/>
</dbReference>
<dbReference type="AlphaFoldDB" id="A0ABD2N756"/>
<dbReference type="Proteomes" id="UP001516400">
    <property type="component" value="Unassembled WGS sequence"/>
</dbReference>
<feature type="region of interest" description="Disordered" evidence="1">
    <location>
        <begin position="92"/>
        <end position="148"/>
    </location>
</feature>
<comment type="caution">
    <text evidence="2">The sequence shown here is derived from an EMBL/GenBank/DDBJ whole genome shotgun (WGS) entry which is preliminary data.</text>
</comment>
<sequence>MKRRKKSTGGILGWREGVENTRRNCKSIERKKMGDLVLIEKRERKCEKNTSKIKQVVTAIEQREEIQDMNEYGSKVFQRSAKVRAEKKCGSESLGDSKRWKESAGGMFGKAEVGSQRTKGKKVSEIRVDSKRHRIAGRNSGDEYGSKVFQSGVGRKYEKKIDKKLCGRIKRRN</sequence>
<feature type="compositionally biased region" description="Basic and acidic residues" evidence="1">
    <location>
        <begin position="92"/>
        <end position="102"/>
    </location>
</feature>
<protein>
    <submittedName>
        <fullName evidence="2">Uncharacterized protein</fullName>
    </submittedName>
</protein>
<accession>A0ABD2N756</accession>
<organism evidence="2 3">
    <name type="scientific">Cryptolaemus montrouzieri</name>
    <dbReference type="NCBI Taxonomy" id="559131"/>
    <lineage>
        <taxon>Eukaryota</taxon>
        <taxon>Metazoa</taxon>
        <taxon>Ecdysozoa</taxon>
        <taxon>Arthropoda</taxon>
        <taxon>Hexapoda</taxon>
        <taxon>Insecta</taxon>
        <taxon>Pterygota</taxon>
        <taxon>Neoptera</taxon>
        <taxon>Endopterygota</taxon>
        <taxon>Coleoptera</taxon>
        <taxon>Polyphaga</taxon>
        <taxon>Cucujiformia</taxon>
        <taxon>Coccinelloidea</taxon>
        <taxon>Coccinellidae</taxon>
        <taxon>Scymninae</taxon>
        <taxon>Scymnini</taxon>
        <taxon>Cryptolaemus</taxon>
    </lineage>
</organism>
<reference evidence="2 3" key="1">
    <citation type="journal article" date="2021" name="BMC Biol.">
        <title>Horizontally acquired antibacterial genes associated with adaptive radiation of ladybird beetles.</title>
        <authorList>
            <person name="Li H.S."/>
            <person name="Tang X.F."/>
            <person name="Huang Y.H."/>
            <person name="Xu Z.Y."/>
            <person name="Chen M.L."/>
            <person name="Du X.Y."/>
            <person name="Qiu B.Y."/>
            <person name="Chen P.T."/>
            <person name="Zhang W."/>
            <person name="Slipinski A."/>
            <person name="Escalona H.E."/>
            <person name="Waterhouse R.M."/>
            <person name="Zwick A."/>
            <person name="Pang H."/>
        </authorList>
    </citation>
    <scope>NUCLEOTIDE SEQUENCE [LARGE SCALE GENOMIC DNA]</scope>
    <source>
        <strain evidence="2">SYSU2018</strain>
    </source>
</reference>
<evidence type="ECO:0000313" key="2">
    <source>
        <dbReference type="EMBL" id="KAL3274046.1"/>
    </source>
</evidence>